<name>A0A6V8PRU4_9ACTN</name>
<organism evidence="2 3">
    <name type="scientific">Candidatus Hakubella thermalkaliphila</name>
    <dbReference type="NCBI Taxonomy" id="2754717"/>
    <lineage>
        <taxon>Bacteria</taxon>
        <taxon>Bacillati</taxon>
        <taxon>Actinomycetota</taxon>
        <taxon>Actinomycetota incertae sedis</taxon>
        <taxon>Candidatus Hakubellales</taxon>
        <taxon>Candidatus Hakubellaceae</taxon>
        <taxon>Candidatus Hakubella</taxon>
    </lineage>
</organism>
<gene>
    <name evidence="1" type="ORF">HKBW3S33_00140</name>
    <name evidence="2" type="ORF">HKBW3S43_01144</name>
</gene>
<evidence type="ECO:0000313" key="2">
    <source>
        <dbReference type="EMBL" id="GFP35352.1"/>
    </source>
</evidence>
<keyword evidence="4" id="KW-1185">Reference proteome</keyword>
<dbReference type="EMBL" id="BLRY01000004">
    <property type="protein sequence ID" value="GFP26725.1"/>
    <property type="molecule type" value="Genomic_DNA"/>
</dbReference>
<evidence type="ECO:0008006" key="5">
    <source>
        <dbReference type="Google" id="ProtNLM"/>
    </source>
</evidence>
<evidence type="ECO:0000313" key="3">
    <source>
        <dbReference type="Proteomes" id="UP000576480"/>
    </source>
</evidence>
<dbReference type="EMBL" id="BLSB01000086">
    <property type="protein sequence ID" value="GFP35352.1"/>
    <property type="molecule type" value="Genomic_DNA"/>
</dbReference>
<accession>A0A6V8PRU4</accession>
<evidence type="ECO:0000313" key="4">
    <source>
        <dbReference type="Proteomes" id="UP000591948"/>
    </source>
</evidence>
<comment type="caution">
    <text evidence="2">The sequence shown here is derived from an EMBL/GenBank/DDBJ whole genome shotgun (WGS) entry which is preliminary data.</text>
</comment>
<dbReference type="AlphaFoldDB" id="A0A6V8PRU4"/>
<dbReference type="Proteomes" id="UP000591948">
    <property type="component" value="Unassembled WGS sequence"/>
</dbReference>
<reference evidence="3 4" key="1">
    <citation type="journal article" date="2020" name="Front. Microbiol.">
        <title>Single-cell genomics of novel Actinobacteria with the Wood-Ljungdahl pathway discovered in a serpentinizing system.</title>
        <authorList>
            <person name="Merino N."/>
            <person name="Kawai M."/>
            <person name="Boyd E.S."/>
            <person name="Colman D.R."/>
            <person name="McGlynn S.E."/>
            <person name="Nealson K.H."/>
            <person name="Kurokawa K."/>
            <person name="Hongoh Y."/>
        </authorList>
    </citation>
    <scope>NUCLEOTIDE SEQUENCE [LARGE SCALE GENOMIC DNA]</scope>
    <source>
        <strain evidence="1 4">S33</strain>
        <strain evidence="2 3">S43</strain>
    </source>
</reference>
<proteinExistence type="predicted"/>
<protein>
    <recommendedName>
        <fullName evidence="5">Integrase SAM-like N-terminal domain-containing protein</fullName>
    </recommendedName>
</protein>
<sequence>MKLSRLVTEYIAFKRSMGLRFQSPARILKAFCRARGDIEVTEVQPSTVQAFLAGKGAITSFWHVKFQVLSKFYHFLMIRNYIESSPLPKTAGAENHQIMMSVIETAKMNGANPLQMLMKLTWGREIEELKQLLLGNGQQGAPG</sequence>
<evidence type="ECO:0000313" key="1">
    <source>
        <dbReference type="EMBL" id="GFP26725.1"/>
    </source>
</evidence>
<dbReference type="RefSeq" id="WP_176229964.1">
    <property type="nucleotide sequence ID" value="NZ_BLRY01000004.1"/>
</dbReference>
<dbReference type="Proteomes" id="UP000576480">
    <property type="component" value="Unassembled WGS sequence"/>
</dbReference>